<protein>
    <recommendedName>
        <fullName evidence="4">Reverse transcriptase</fullName>
    </recommendedName>
</protein>
<gene>
    <name evidence="2" type="ORF">NPIL_31281</name>
</gene>
<accession>A0A8X6TL01</accession>
<evidence type="ECO:0000256" key="1">
    <source>
        <dbReference type="SAM" id="MobiDB-lite"/>
    </source>
</evidence>
<evidence type="ECO:0000313" key="3">
    <source>
        <dbReference type="Proteomes" id="UP000887013"/>
    </source>
</evidence>
<dbReference type="PANTHER" id="PTHR38681:SF1">
    <property type="entry name" value="RETROVIRUS-RELATED POL POLYPROTEIN FROM TRANSPOSON 412-LIKE PROTEIN"/>
    <property type="match status" value="1"/>
</dbReference>
<feature type="compositionally biased region" description="Basic residues" evidence="1">
    <location>
        <begin position="196"/>
        <end position="205"/>
    </location>
</feature>
<organism evidence="2 3">
    <name type="scientific">Nephila pilipes</name>
    <name type="common">Giant wood spider</name>
    <name type="synonym">Nephila maculata</name>
    <dbReference type="NCBI Taxonomy" id="299642"/>
    <lineage>
        <taxon>Eukaryota</taxon>
        <taxon>Metazoa</taxon>
        <taxon>Ecdysozoa</taxon>
        <taxon>Arthropoda</taxon>
        <taxon>Chelicerata</taxon>
        <taxon>Arachnida</taxon>
        <taxon>Araneae</taxon>
        <taxon>Araneomorphae</taxon>
        <taxon>Entelegynae</taxon>
        <taxon>Araneoidea</taxon>
        <taxon>Nephilidae</taxon>
        <taxon>Nephila</taxon>
    </lineage>
</organism>
<evidence type="ECO:0008006" key="4">
    <source>
        <dbReference type="Google" id="ProtNLM"/>
    </source>
</evidence>
<dbReference type="Proteomes" id="UP000887013">
    <property type="component" value="Unassembled WGS sequence"/>
</dbReference>
<comment type="caution">
    <text evidence="2">The sequence shown here is derived from an EMBL/GenBank/DDBJ whole genome shotgun (WGS) entry which is preliminary data.</text>
</comment>
<feature type="region of interest" description="Disordered" evidence="1">
    <location>
        <begin position="179"/>
        <end position="205"/>
    </location>
</feature>
<dbReference type="PANTHER" id="PTHR38681">
    <property type="entry name" value="RETROVIRUS-RELATED POL POLYPROTEIN FROM TRANSPOSON 412-LIKE PROTEIN-RELATED"/>
    <property type="match status" value="1"/>
</dbReference>
<evidence type="ECO:0000313" key="2">
    <source>
        <dbReference type="EMBL" id="GFT21409.1"/>
    </source>
</evidence>
<feature type="compositionally biased region" description="Basic and acidic residues" evidence="1">
    <location>
        <begin position="179"/>
        <end position="195"/>
    </location>
</feature>
<dbReference type="AlphaFoldDB" id="A0A8X6TL01"/>
<reference evidence="2" key="1">
    <citation type="submission" date="2020-08" db="EMBL/GenBank/DDBJ databases">
        <title>Multicomponent nature underlies the extraordinary mechanical properties of spider dragline silk.</title>
        <authorList>
            <person name="Kono N."/>
            <person name="Nakamura H."/>
            <person name="Mori M."/>
            <person name="Yoshida Y."/>
            <person name="Ohtoshi R."/>
            <person name="Malay A.D."/>
            <person name="Moran D.A.P."/>
            <person name="Tomita M."/>
            <person name="Numata K."/>
            <person name="Arakawa K."/>
        </authorList>
    </citation>
    <scope>NUCLEOTIDE SEQUENCE</scope>
</reference>
<name>A0A8X6TL01_NEPPI</name>
<keyword evidence="3" id="KW-1185">Reference proteome</keyword>
<proteinExistence type="predicted"/>
<dbReference type="EMBL" id="BMAW01059488">
    <property type="protein sequence ID" value="GFT21409.1"/>
    <property type="molecule type" value="Genomic_DNA"/>
</dbReference>
<sequence length="205" mass="23882">MLEGREFVIFMHQEPLTYIFIKKKVRTELYHQIRHIESISENTTEIRCVPRGEYVVADTLLRIETLSMSRPIDYDSMAQDSEAYNPVVNGTVERLHKKLKAELRCQDSPRWSESVAKVFLGIKFSLKQDLPNRTTLYKGPYRAIARNSKFYTLKIRGGKVSTDRLKSAYILHKEARHIESNPVSKPEDKCPETRMRSGRHSRLVV</sequence>